<dbReference type="AlphaFoldDB" id="K2SC67"/>
<feature type="transmembrane region" description="Helical" evidence="1">
    <location>
        <begin position="68"/>
        <end position="90"/>
    </location>
</feature>
<keyword evidence="1" id="KW-1133">Transmembrane helix</keyword>
<evidence type="ECO:0000313" key="3">
    <source>
        <dbReference type="Proteomes" id="UP000007129"/>
    </source>
</evidence>
<gene>
    <name evidence="2" type="ORF">MPH_00090</name>
</gene>
<sequence length="163" mass="17753">MQPAVNPSREGPQGPFYLWISFEFGRDGYKSAFNYVHSAATSSSPNSYKVNLEHKSSLKYLNKMRPTLSVSAAAILSLALSTTLVAAAPFTEEVVIKKTMNAGLYLCENAGFKGYCVHFTTPFGQCNTITDRFPPGDRGVSAAGADTGNWCTLYSYVDISLRL</sequence>
<dbReference type="InParanoid" id="K2SC67"/>
<keyword evidence="1" id="KW-0812">Transmembrane</keyword>
<protein>
    <submittedName>
        <fullName evidence="2">Uncharacterized protein</fullName>
    </submittedName>
</protein>
<reference evidence="2 3" key="1">
    <citation type="journal article" date="2012" name="BMC Genomics">
        <title>Tools to kill: Genome of one of the most destructive plant pathogenic fungi Macrophomina phaseolina.</title>
        <authorList>
            <person name="Islam M.S."/>
            <person name="Haque M.S."/>
            <person name="Islam M.M."/>
            <person name="Emdad E.M."/>
            <person name="Halim A."/>
            <person name="Hossen Q.M.M."/>
            <person name="Hossain M.Z."/>
            <person name="Ahmed B."/>
            <person name="Rahim S."/>
            <person name="Rahman M.S."/>
            <person name="Alam M.M."/>
            <person name="Hou S."/>
            <person name="Wan X."/>
            <person name="Saito J.A."/>
            <person name="Alam M."/>
        </authorList>
    </citation>
    <scope>NUCLEOTIDE SEQUENCE [LARGE SCALE GENOMIC DNA]</scope>
    <source>
        <strain evidence="2 3">MS6</strain>
    </source>
</reference>
<name>K2SC67_MACPH</name>
<organism evidence="2 3">
    <name type="scientific">Macrophomina phaseolina (strain MS6)</name>
    <name type="common">Charcoal rot fungus</name>
    <dbReference type="NCBI Taxonomy" id="1126212"/>
    <lineage>
        <taxon>Eukaryota</taxon>
        <taxon>Fungi</taxon>
        <taxon>Dikarya</taxon>
        <taxon>Ascomycota</taxon>
        <taxon>Pezizomycotina</taxon>
        <taxon>Dothideomycetes</taxon>
        <taxon>Dothideomycetes incertae sedis</taxon>
        <taxon>Botryosphaeriales</taxon>
        <taxon>Botryosphaeriaceae</taxon>
        <taxon>Macrophomina</taxon>
    </lineage>
</organism>
<dbReference type="Proteomes" id="UP000007129">
    <property type="component" value="Unassembled WGS sequence"/>
</dbReference>
<evidence type="ECO:0000256" key="1">
    <source>
        <dbReference type="SAM" id="Phobius"/>
    </source>
</evidence>
<accession>K2SC67</accession>
<dbReference type="OrthoDB" id="2910287at2759"/>
<dbReference type="HOGENOM" id="CLU_1627389_0_0_1"/>
<dbReference type="STRING" id="1126212.K2SC67"/>
<proteinExistence type="predicted"/>
<evidence type="ECO:0000313" key="2">
    <source>
        <dbReference type="EMBL" id="EKG22517.1"/>
    </source>
</evidence>
<comment type="caution">
    <text evidence="2">The sequence shown here is derived from an EMBL/GenBank/DDBJ whole genome shotgun (WGS) entry which is preliminary data.</text>
</comment>
<dbReference type="eggNOG" id="ENOG502SZBU">
    <property type="taxonomic scope" value="Eukaryota"/>
</dbReference>
<keyword evidence="1" id="KW-0472">Membrane</keyword>
<dbReference type="EMBL" id="AHHD01000007">
    <property type="protein sequence ID" value="EKG22517.1"/>
    <property type="molecule type" value="Genomic_DNA"/>
</dbReference>
<dbReference type="VEuPathDB" id="FungiDB:MPH_00090"/>